<accession>A0ABD3LYP8</accession>
<dbReference type="Proteomes" id="UP001530293">
    <property type="component" value="Unassembled WGS sequence"/>
</dbReference>
<dbReference type="EMBL" id="JALLBG020000287">
    <property type="protein sequence ID" value="KAL3756890.1"/>
    <property type="molecule type" value="Genomic_DNA"/>
</dbReference>
<comment type="caution">
    <text evidence="3">The sequence shown here is derived from an EMBL/GenBank/DDBJ whole genome shotgun (WGS) entry which is preliminary data.</text>
</comment>
<name>A0ABD3LYP8_9STRA</name>
<dbReference type="SUPFAM" id="SSF48403">
    <property type="entry name" value="Ankyrin repeat"/>
    <property type="match status" value="1"/>
</dbReference>
<dbReference type="InterPro" id="IPR002110">
    <property type="entry name" value="Ankyrin_rpt"/>
</dbReference>
<dbReference type="PROSITE" id="PS50088">
    <property type="entry name" value="ANK_REPEAT"/>
    <property type="match status" value="1"/>
</dbReference>
<evidence type="ECO:0000256" key="1">
    <source>
        <dbReference type="PROSITE-ProRule" id="PRU00023"/>
    </source>
</evidence>
<reference evidence="3 4" key="1">
    <citation type="submission" date="2024-10" db="EMBL/GenBank/DDBJ databases">
        <title>Updated reference genomes for cyclostephanoid diatoms.</title>
        <authorList>
            <person name="Roberts W.R."/>
            <person name="Alverson A.J."/>
        </authorList>
    </citation>
    <scope>NUCLEOTIDE SEQUENCE [LARGE SCALE GENOMIC DNA]</scope>
    <source>
        <strain evidence="3 4">AJA232-27</strain>
    </source>
</reference>
<keyword evidence="1" id="KW-0040">ANK repeat</keyword>
<gene>
    <name evidence="3" type="ORF">ACHAWU_007731</name>
</gene>
<evidence type="ECO:0000256" key="2">
    <source>
        <dbReference type="SAM" id="MobiDB-lite"/>
    </source>
</evidence>
<proteinExistence type="predicted"/>
<keyword evidence="4" id="KW-1185">Reference proteome</keyword>
<sequence>MSDDARRRSLRQQLPPSPYTIPSIDELQRNKSSLQLQLERAIYSPGGIAKTLHIVKSKSTKAHEIEELNKRNWSPLVEATFHFGCRTTKKGNSTASEEQLDHLIRVCYQRGISMNSGAYFGGQFHRPLIVAAYYGYYSAVRLLIELGALPNLRDGIGRNVLCTALENPTVSGRNYLRECDKRTAQVLVDLGVITSHLRLWKQSPIGTLCYVNERSSMLRSAMLIALMDKNVDAVKFLCNVGGAITDNDYLRLRRIGRPTVRSRLLAIVADVYADSSQITAMSASATNGDDDGGARTTKSEIIDSIKSWNQHIDWSFPPTWKVAVALCGNCGLPSDIFRLHVVPFLDRGWFYPL</sequence>
<dbReference type="InterPro" id="IPR036770">
    <property type="entry name" value="Ankyrin_rpt-contain_sf"/>
</dbReference>
<dbReference type="Pfam" id="PF00023">
    <property type="entry name" value="Ank"/>
    <property type="match status" value="1"/>
</dbReference>
<dbReference type="SMART" id="SM00248">
    <property type="entry name" value="ANK"/>
    <property type="match status" value="2"/>
</dbReference>
<evidence type="ECO:0000313" key="3">
    <source>
        <dbReference type="EMBL" id="KAL3756890.1"/>
    </source>
</evidence>
<feature type="repeat" description="ANK" evidence="1">
    <location>
        <begin position="123"/>
        <end position="155"/>
    </location>
</feature>
<evidence type="ECO:0000313" key="4">
    <source>
        <dbReference type="Proteomes" id="UP001530293"/>
    </source>
</evidence>
<dbReference type="AlphaFoldDB" id="A0ABD3LYP8"/>
<evidence type="ECO:0008006" key="5">
    <source>
        <dbReference type="Google" id="ProtNLM"/>
    </source>
</evidence>
<feature type="region of interest" description="Disordered" evidence="2">
    <location>
        <begin position="1"/>
        <end position="23"/>
    </location>
</feature>
<protein>
    <recommendedName>
        <fullName evidence="5">Ankyrin</fullName>
    </recommendedName>
</protein>
<organism evidence="3 4">
    <name type="scientific">Discostella pseudostelligera</name>
    <dbReference type="NCBI Taxonomy" id="259834"/>
    <lineage>
        <taxon>Eukaryota</taxon>
        <taxon>Sar</taxon>
        <taxon>Stramenopiles</taxon>
        <taxon>Ochrophyta</taxon>
        <taxon>Bacillariophyta</taxon>
        <taxon>Coscinodiscophyceae</taxon>
        <taxon>Thalassiosirophycidae</taxon>
        <taxon>Stephanodiscales</taxon>
        <taxon>Stephanodiscaceae</taxon>
        <taxon>Discostella</taxon>
    </lineage>
</organism>
<dbReference type="Gene3D" id="1.25.40.20">
    <property type="entry name" value="Ankyrin repeat-containing domain"/>
    <property type="match status" value="1"/>
</dbReference>